<evidence type="ECO:0000256" key="7">
    <source>
        <dbReference type="ARBA" id="ARBA00061004"/>
    </source>
</evidence>
<evidence type="ECO:0000256" key="2">
    <source>
        <dbReference type="ARBA" id="ARBA00022737"/>
    </source>
</evidence>
<feature type="binding site" evidence="9">
    <location>
        <position position="170"/>
    </location>
    <ligand>
        <name>Zn(2+)</name>
        <dbReference type="ChEBI" id="CHEBI:29105"/>
        <label>1</label>
    </ligand>
</feature>
<keyword evidence="9" id="KW-0346">Stress response</keyword>
<dbReference type="Gene3D" id="2.10.230.10">
    <property type="entry name" value="Heat shock protein DnaJ, cysteine-rich domain"/>
    <property type="match status" value="1"/>
</dbReference>
<feature type="binding site" evidence="9">
    <location>
        <position position="212"/>
    </location>
    <ligand>
        <name>Zn(2+)</name>
        <dbReference type="ChEBI" id="CHEBI:29105"/>
        <label>2</label>
    </ligand>
</feature>
<dbReference type="Gene3D" id="2.60.260.20">
    <property type="entry name" value="Urease metallochaperone UreE, N-terminal domain"/>
    <property type="match status" value="2"/>
</dbReference>
<dbReference type="EMBL" id="DTDP01000068">
    <property type="protein sequence ID" value="HGK53684.1"/>
    <property type="molecule type" value="Genomic_DNA"/>
</dbReference>
<dbReference type="AlphaFoldDB" id="A0A7V4E2S3"/>
<evidence type="ECO:0000256" key="6">
    <source>
        <dbReference type="ARBA" id="ARBA00053423"/>
    </source>
</evidence>
<feature type="repeat" description="CXXCXGXG motif" evidence="9">
    <location>
        <begin position="212"/>
        <end position="219"/>
    </location>
</feature>
<dbReference type="Gene3D" id="1.10.287.110">
    <property type="entry name" value="DnaJ domain"/>
    <property type="match status" value="1"/>
</dbReference>
<gene>
    <name evidence="9 13" type="primary">dnaJ</name>
    <name evidence="13" type="ORF">ENU72_01510</name>
</gene>
<dbReference type="InterPro" id="IPR002939">
    <property type="entry name" value="DnaJ_C"/>
</dbReference>
<dbReference type="CDD" id="cd10719">
    <property type="entry name" value="DnaJ_zf"/>
    <property type="match status" value="1"/>
</dbReference>
<dbReference type="GO" id="GO:0005737">
    <property type="term" value="C:cytoplasm"/>
    <property type="evidence" value="ECO:0007669"/>
    <property type="project" value="UniProtKB-SubCell"/>
</dbReference>
<dbReference type="CDD" id="cd10747">
    <property type="entry name" value="DnaJ_C"/>
    <property type="match status" value="1"/>
</dbReference>
<keyword evidence="9" id="KW-0235">DNA replication</keyword>
<protein>
    <recommendedName>
        <fullName evidence="8 9">Chaperone protein DnaJ</fullName>
    </recommendedName>
</protein>
<feature type="domain" description="CR-type" evidence="12">
    <location>
        <begin position="157"/>
        <end position="238"/>
    </location>
</feature>
<evidence type="ECO:0000259" key="12">
    <source>
        <dbReference type="PROSITE" id="PS51188"/>
    </source>
</evidence>
<dbReference type="PANTHER" id="PTHR43096:SF52">
    <property type="entry name" value="DNAJ HOMOLOG 1, MITOCHONDRIAL-RELATED"/>
    <property type="match status" value="1"/>
</dbReference>
<comment type="subcellular location">
    <subcellularLocation>
        <location evidence="9">Cytoplasm</location>
    </subcellularLocation>
</comment>
<dbReference type="GO" id="GO:0005524">
    <property type="term" value="F:ATP binding"/>
    <property type="evidence" value="ECO:0007669"/>
    <property type="project" value="InterPro"/>
</dbReference>
<dbReference type="GO" id="GO:0031072">
    <property type="term" value="F:heat shock protein binding"/>
    <property type="evidence" value="ECO:0007669"/>
    <property type="project" value="InterPro"/>
</dbReference>
<dbReference type="GO" id="GO:0009408">
    <property type="term" value="P:response to heat"/>
    <property type="evidence" value="ECO:0007669"/>
    <property type="project" value="InterPro"/>
</dbReference>
<dbReference type="NCBIfam" id="NF008035">
    <property type="entry name" value="PRK10767.1"/>
    <property type="match status" value="1"/>
</dbReference>
<dbReference type="SUPFAM" id="SSF46565">
    <property type="entry name" value="Chaperone J-domain"/>
    <property type="match status" value="1"/>
</dbReference>
<dbReference type="InterPro" id="IPR001305">
    <property type="entry name" value="HSP_DnaJ_Cys-rich_dom"/>
</dbReference>
<keyword evidence="3 9" id="KW-0863">Zinc-finger</keyword>
<accession>A0A7V4E2S3</accession>
<organism evidence="13">
    <name type="scientific">candidate division WOR-3 bacterium</name>
    <dbReference type="NCBI Taxonomy" id="2052148"/>
    <lineage>
        <taxon>Bacteria</taxon>
        <taxon>Bacteria division WOR-3</taxon>
    </lineage>
</organism>
<keyword evidence="5 9" id="KW-0143">Chaperone</keyword>
<feature type="repeat" description="CXXCXGXG motif" evidence="9">
    <location>
        <begin position="226"/>
        <end position="233"/>
    </location>
</feature>
<dbReference type="InterPro" id="IPR008971">
    <property type="entry name" value="HSP40/DnaJ_pept-bd"/>
</dbReference>
<feature type="binding site" evidence="9">
    <location>
        <position position="226"/>
    </location>
    <ligand>
        <name>Zn(2+)</name>
        <dbReference type="ChEBI" id="CHEBI:29105"/>
        <label>1</label>
    </ligand>
</feature>
<comment type="function">
    <text evidence="6 9">Participates actively in the response to hyperosmotic and heat shock by preventing the aggregation of stress-denatured proteins and by disaggregating proteins, also in an autonomous, DnaK-independent fashion. Unfolded proteins bind initially to DnaJ; upon interaction with the DnaJ-bound protein, DnaK hydrolyzes its bound ATP, resulting in the formation of a stable complex. GrpE releases ADP from DnaK; ATP binding to DnaK triggers the release of the substrate protein, thus completing the reaction cycle. Several rounds of ATP-dependent interactions between DnaJ, DnaK and GrpE are required for fully efficient folding. Also involved, together with DnaK and GrpE, in the DNA replication of plasmids through activation of initiation proteins.</text>
</comment>
<dbReference type="FunFam" id="1.10.287.110:FF:000034">
    <property type="entry name" value="Chaperone protein DnaJ"/>
    <property type="match status" value="1"/>
</dbReference>
<dbReference type="Pfam" id="PF00226">
    <property type="entry name" value="DnaJ"/>
    <property type="match status" value="1"/>
</dbReference>
<evidence type="ECO:0000256" key="8">
    <source>
        <dbReference type="ARBA" id="ARBA00067609"/>
    </source>
</evidence>
<dbReference type="PRINTS" id="PR00625">
    <property type="entry name" value="JDOMAIN"/>
</dbReference>
<dbReference type="SUPFAM" id="SSF49493">
    <property type="entry name" value="HSP40/DnaJ peptide-binding domain"/>
    <property type="match status" value="2"/>
</dbReference>
<feature type="binding site" evidence="9">
    <location>
        <position position="229"/>
    </location>
    <ligand>
        <name>Zn(2+)</name>
        <dbReference type="ChEBI" id="CHEBI:29105"/>
        <label>1</label>
    </ligand>
</feature>
<comment type="subunit">
    <text evidence="9">Homodimer.</text>
</comment>
<feature type="binding site" evidence="9">
    <location>
        <position position="186"/>
    </location>
    <ligand>
        <name>Zn(2+)</name>
        <dbReference type="ChEBI" id="CHEBI:29105"/>
        <label>2</label>
    </ligand>
</feature>
<dbReference type="InterPro" id="IPR001623">
    <property type="entry name" value="DnaJ_domain"/>
</dbReference>
<feature type="binding site" evidence="9">
    <location>
        <position position="215"/>
    </location>
    <ligand>
        <name>Zn(2+)</name>
        <dbReference type="ChEBI" id="CHEBI:29105"/>
        <label>2</label>
    </ligand>
</feature>
<feature type="binding site" evidence="9">
    <location>
        <position position="189"/>
    </location>
    <ligand>
        <name>Zn(2+)</name>
        <dbReference type="ChEBI" id="CHEBI:29105"/>
        <label>2</label>
    </ligand>
</feature>
<reference evidence="13" key="1">
    <citation type="journal article" date="2020" name="mSystems">
        <title>Genome- and Community-Level Interaction Insights into Carbon Utilization and Element Cycling Functions of Hydrothermarchaeota in Hydrothermal Sediment.</title>
        <authorList>
            <person name="Zhou Z."/>
            <person name="Liu Y."/>
            <person name="Xu W."/>
            <person name="Pan J."/>
            <person name="Luo Z.H."/>
            <person name="Li M."/>
        </authorList>
    </citation>
    <scope>NUCLEOTIDE SEQUENCE [LARGE SCALE GENOMIC DNA]</scope>
    <source>
        <strain evidence="13">SpSt-695</strain>
    </source>
</reference>
<dbReference type="InterPro" id="IPR018253">
    <property type="entry name" value="DnaJ_domain_CS"/>
</dbReference>
<dbReference type="SUPFAM" id="SSF57938">
    <property type="entry name" value="DnaJ/Hsp40 cysteine-rich domain"/>
    <property type="match status" value="1"/>
</dbReference>
<feature type="domain" description="J" evidence="11">
    <location>
        <begin position="7"/>
        <end position="73"/>
    </location>
</feature>
<sequence>MVNQKKDYYEILGVPRNATPEEIKKAYKRLALKYHPDRNPQNKKEAEEKFREISEAYEVLMDPEKRALYDRYGHEGLKGRFGEGGFTWRDFTHFDDLEDIFGDIREIFEKFSFGEDIFDIFFGKRKVRERKKESIRSSPGEDLRIYVPLTLDEIYSGAEKTIKVKKYEVCSECNGKGAKEEGWKSCPICGGRGMVEKISSTFFGQFIQRSTCPNCLGRGEILSSPCPACKGEGRKETEKLIKVNIPKGVRDGNYITLKGEGNAGIRGGPPGDILLYIKEKEHKFFKRDGDDLYVQIELTPSQIILGDRISIKHLNGKEVRVEIPKNIKEGKKIRIKGEGMPKLSGGYGDFYIYIKVKIPEKITKEEEKYYKEILKIEKERKEAKEIFE</sequence>
<dbReference type="FunFam" id="2.60.260.20:FF:000013">
    <property type="entry name" value="DnaJ subfamily B member 11"/>
    <property type="match status" value="1"/>
</dbReference>
<dbReference type="InterPro" id="IPR036410">
    <property type="entry name" value="HSP_DnaJ_Cys-rich_dom_sf"/>
</dbReference>
<evidence type="ECO:0000256" key="9">
    <source>
        <dbReference type="HAMAP-Rule" id="MF_01152"/>
    </source>
</evidence>
<feature type="binding site" evidence="9">
    <location>
        <position position="173"/>
    </location>
    <ligand>
        <name>Zn(2+)</name>
        <dbReference type="ChEBI" id="CHEBI:29105"/>
        <label>1</label>
    </ligand>
</feature>
<evidence type="ECO:0000256" key="1">
    <source>
        <dbReference type="ARBA" id="ARBA00022723"/>
    </source>
</evidence>
<dbReference type="PROSITE" id="PS00636">
    <property type="entry name" value="DNAJ_1"/>
    <property type="match status" value="1"/>
</dbReference>
<keyword evidence="9" id="KW-0963">Cytoplasm</keyword>
<evidence type="ECO:0000256" key="4">
    <source>
        <dbReference type="ARBA" id="ARBA00022833"/>
    </source>
</evidence>
<evidence type="ECO:0000256" key="3">
    <source>
        <dbReference type="ARBA" id="ARBA00022771"/>
    </source>
</evidence>
<dbReference type="GO" id="GO:0042026">
    <property type="term" value="P:protein refolding"/>
    <property type="evidence" value="ECO:0007669"/>
    <property type="project" value="TreeGrafter"/>
</dbReference>
<keyword evidence="1 9" id="KW-0479">Metal-binding</keyword>
<comment type="similarity">
    <text evidence="7 9">Belongs to the DnaJ family.</text>
</comment>
<name>A0A7V4E2S3_UNCW3</name>
<dbReference type="PANTHER" id="PTHR43096">
    <property type="entry name" value="DNAJ HOMOLOG 1, MITOCHONDRIAL-RELATED"/>
    <property type="match status" value="1"/>
</dbReference>
<dbReference type="CDD" id="cd06257">
    <property type="entry name" value="DnaJ"/>
    <property type="match status" value="1"/>
</dbReference>
<evidence type="ECO:0000256" key="5">
    <source>
        <dbReference type="ARBA" id="ARBA00023186"/>
    </source>
</evidence>
<dbReference type="InterPro" id="IPR012724">
    <property type="entry name" value="DnaJ"/>
</dbReference>
<feature type="repeat" description="CXXCXGXG motif" evidence="9">
    <location>
        <begin position="170"/>
        <end position="177"/>
    </location>
</feature>
<dbReference type="Pfam" id="PF01556">
    <property type="entry name" value="DnaJ_C"/>
    <property type="match status" value="1"/>
</dbReference>
<feature type="repeat" description="CXXCXGXG motif" evidence="9">
    <location>
        <begin position="186"/>
        <end position="193"/>
    </location>
</feature>
<dbReference type="NCBIfam" id="TIGR02349">
    <property type="entry name" value="DnaJ_bact"/>
    <property type="match status" value="1"/>
</dbReference>
<evidence type="ECO:0000259" key="11">
    <source>
        <dbReference type="PROSITE" id="PS50076"/>
    </source>
</evidence>
<keyword evidence="4 9" id="KW-0862">Zinc</keyword>
<dbReference type="GO" id="GO:0008270">
    <property type="term" value="F:zinc ion binding"/>
    <property type="evidence" value="ECO:0007669"/>
    <property type="project" value="UniProtKB-UniRule"/>
</dbReference>
<dbReference type="PROSITE" id="PS50076">
    <property type="entry name" value="DNAJ_2"/>
    <property type="match status" value="1"/>
</dbReference>
<dbReference type="InterPro" id="IPR036869">
    <property type="entry name" value="J_dom_sf"/>
</dbReference>
<feature type="zinc finger region" description="CR-type" evidence="10">
    <location>
        <begin position="157"/>
        <end position="238"/>
    </location>
</feature>
<comment type="domain">
    <text evidence="9">The J domain is necessary and sufficient to stimulate DnaK ATPase activity. Zinc center 1 plays an important role in the autonomous, DnaK-independent chaperone activity of DnaJ. Zinc center 2 is essential for interaction with DnaK and for DnaJ activity.</text>
</comment>
<comment type="cofactor">
    <cofactor evidence="9">
        <name>Zn(2+)</name>
        <dbReference type="ChEBI" id="CHEBI:29105"/>
    </cofactor>
    <text evidence="9">Binds 2 Zn(2+) ions per monomer.</text>
</comment>
<evidence type="ECO:0000313" key="13">
    <source>
        <dbReference type="EMBL" id="HGK53684.1"/>
    </source>
</evidence>
<dbReference type="HAMAP" id="MF_01152">
    <property type="entry name" value="DnaJ"/>
    <property type="match status" value="1"/>
</dbReference>
<dbReference type="GO" id="GO:0051082">
    <property type="term" value="F:unfolded protein binding"/>
    <property type="evidence" value="ECO:0007669"/>
    <property type="project" value="UniProtKB-UniRule"/>
</dbReference>
<dbReference type="SMART" id="SM00271">
    <property type="entry name" value="DnaJ"/>
    <property type="match status" value="1"/>
</dbReference>
<keyword evidence="2 9" id="KW-0677">Repeat</keyword>
<dbReference type="PROSITE" id="PS51188">
    <property type="entry name" value="ZF_CR"/>
    <property type="match status" value="1"/>
</dbReference>
<proteinExistence type="inferred from homology"/>
<comment type="caution">
    <text evidence="13">The sequence shown here is derived from an EMBL/GenBank/DDBJ whole genome shotgun (WGS) entry which is preliminary data.</text>
</comment>
<dbReference type="FunFam" id="2.10.230.10:FF:000002">
    <property type="entry name" value="Molecular chaperone DnaJ"/>
    <property type="match status" value="1"/>
</dbReference>
<evidence type="ECO:0000256" key="10">
    <source>
        <dbReference type="PROSITE-ProRule" id="PRU00546"/>
    </source>
</evidence>
<dbReference type="GO" id="GO:0006260">
    <property type="term" value="P:DNA replication"/>
    <property type="evidence" value="ECO:0007669"/>
    <property type="project" value="UniProtKB-KW"/>
</dbReference>
<dbReference type="Pfam" id="PF00684">
    <property type="entry name" value="DnaJ_CXXCXGXG"/>
    <property type="match status" value="1"/>
</dbReference>